<gene>
    <name evidence="7" type="ORF">P3T76_002558</name>
</gene>
<keyword evidence="2 5" id="KW-0808">Transferase</keyword>
<sequence length="687" mass="77590">MHDSAIALGIFKMTRQIVSRIWIVPKNRNPNVAIEHEHEETPNLFSHENREMAPSSTRSASTFELQASLPHLPVPDLHDTLNKYLRSLEPLVSKERLDTTKKLVLEFGKPGGEGESLQAELVQRAEEKENWLAEWWEQVAYLSDPTPNALFVNMVTGFGSFQDFERPVSQARRAAETVRYTCEYLERLKRQQVPPETMGGRVLCMEMFRRLFSTCRIPDKPTDRFKRVDPATVRHITVFCEGRVFVLPVYDAEGGILTIGDLEVQLLHILRHSKYLNSLPATNDDDIPQFVGALTAMRRDKWTEARQDLVSFDPLNQHSLGKIETSLFSLCLESSTPDSPSELARQCAAANAGNRWFDKSFQYLVFANGMVGANMEHANADATVLQSMFRWLGERYLNRSGGYETFIESRHHSLEFLPPPELLRWRLPQEIAVHTIPNALEKFQHDGKSLRMLVVRNKALGKAKLRAVKLFPDTFIQMGIQLAGFRVFGRVVPTYESGHTRMFVQGRTETIRTVTSELLEWLKLQDQSGKDEAEVVSKLKRAMARHKELSIEALSGNGIDRHLLGLQIAAMQKTGVPPTLFADPSYAESGGGGNFVLSTSNVSGYPWLWGGFVPMLSHGIGICYGCENDYLSFMITSFDPSDRDQQLAARLPRVTAQEFQGALFKAFADIYGLVERNQDQGKPISKI</sequence>
<dbReference type="AlphaFoldDB" id="A0AAD9GVV5"/>
<dbReference type="InterPro" id="IPR000542">
    <property type="entry name" value="Carn_acyl_trans"/>
</dbReference>
<evidence type="ECO:0000259" key="6">
    <source>
        <dbReference type="Pfam" id="PF00755"/>
    </source>
</evidence>
<organism evidence="7 8">
    <name type="scientific">Phytophthora citrophthora</name>
    <dbReference type="NCBI Taxonomy" id="4793"/>
    <lineage>
        <taxon>Eukaryota</taxon>
        <taxon>Sar</taxon>
        <taxon>Stramenopiles</taxon>
        <taxon>Oomycota</taxon>
        <taxon>Peronosporomycetes</taxon>
        <taxon>Peronosporales</taxon>
        <taxon>Peronosporaceae</taxon>
        <taxon>Phytophthora</taxon>
    </lineage>
</organism>
<dbReference type="InterPro" id="IPR042231">
    <property type="entry name" value="Cho/carn_acyl_trans_2"/>
</dbReference>
<dbReference type="Proteomes" id="UP001259832">
    <property type="component" value="Unassembled WGS sequence"/>
</dbReference>
<dbReference type="SUPFAM" id="SSF52777">
    <property type="entry name" value="CoA-dependent acyltransferases"/>
    <property type="match status" value="2"/>
</dbReference>
<evidence type="ECO:0000256" key="4">
    <source>
        <dbReference type="PIRSR" id="PIRSR600542-1"/>
    </source>
</evidence>
<keyword evidence="3 5" id="KW-0012">Acyltransferase</keyword>
<dbReference type="GO" id="GO:0016746">
    <property type="term" value="F:acyltransferase activity"/>
    <property type="evidence" value="ECO:0007669"/>
    <property type="project" value="UniProtKB-KW"/>
</dbReference>
<evidence type="ECO:0000313" key="7">
    <source>
        <dbReference type="EMBL" id="KAK1945510.1"/>
    </source>
</evidence>
<dbReference type="PROSITE" id="PS00439">
    <property type="entry name" value="ACYLTRANSF_C_1"/>
    <property type="match status" value="1"/>
</dbReference>
<feature type="domain" description="Choline/carnitine acyltransferase" evidence="6">
    <location>
        <begin position="72"/>
        <end position="646"/>
    </location>
</feature>
<dbReference type="PANTHER" id="PTHR22589:SF67">
    <property type="entry name" value="PEROXISOMAL CARNITINE O-OCTANOYLTRANSFERASE"/>
    <property type="match status" value="1"/>
</dbReference>
<name>A0AAD9GVV5_9STRA</name>
<evidence type="ECO:0000313" key="8">
    <source>
        <dbReference type="Proteomes" id="UP001259832"/>
    </source>
</evidence>
<evidence type="ECO:0000256" key="2">
    <source>
        <dbReference type="ARBA" id="ARBA00022679"/>
    </source>
</evidence>
<protein>
    <submittedName>
        <fullName evidence="7">Peroxisomal carnitine O-octanoyltransferase</fullName>
    </submittedName>
</protein>
<accession>A0AAD9GVV5</accession>
<proteinExistence type="inferred from homology"/>
<dbReference type="Gene3D" id="3.30.559.10">
    <property type="entry name" value="Chloramphenicol acetyltransferase-like domain"/>
    <property type="match status" value="1"/>
</dbReference>
<reference evidence="7" key="1">
    <citation type="submission" date="2023-08" db="EMBL/GenBank/DDBJ databases">
        <title>Reference Genome Resource for the Citrus Pathogen Phytophthora citrophthora.</title>
        <authorList>
            <person name="Moller H."/>
            <person name="Coetzee B."/>
            <person name="Rose L.J."/>
            <person name="Van Niekerk J.M."/>
        </authorList>
    </citation>
    <scope>NUCLEOTIDE SEQUENCE</scope>
    <source>
        <strain evidence="7">STE-U-9442</strain>
    </source>
</reference>
<evidence type="ECO:0000256" key="1">
    <source>
        <dbReference type="ARBA" id="ARBA00005232"/>
    </source>
</evidence>
<comment type="caution">
    <text evidence="7">The sequence shown here is derived from an EMBL/GenBank/DDBJ whole genome shotgun (WGS) entry which is preliminary data.</text>
</comment>
<dbReference type="EMBL" id="JASMQC010000004">
    <property type="protein sequence ID" value="KAK1945510.1"/>
    <property type="molecule type" value="Genomic_DNA"/>
</dbReference>
<feature type="active site" description="Proton acceptor" evidence="4">
    <location>
        <position position="377"/>
    </location>
</feature>
<dbReference type="Pfam" id="PF00755">
    <property type="entry name" value="Carn_acyltransf"/>
    <property type="match status" value="1"/>
</dbReference>
<comment type="similarity">
    <text evidence="1 5">Belongs to the carnitine/choline acetyltransferase family.</text>
</comment>
<dbReference type="PROSITE" id="PS00440">
    <property type="entry name" value="ACYLTRANSF_C_2"/>
    <property type="match status" value="1"/>
</dbReference>
<evidence type="ECO:0000256" key="5">
    <source>
        <dbReference type="RuleBase" id="RU003801"/>
    </source>
</evidence>
<evidence type="ECO:0000256" key="3">
    <source>
        <dbReference type="ARBA" id="ARBA00023315"/>
    </source>
</evidence>
<dbReference type="PANTHER" id="PTHR22589">
    <property type="entry name" value="CARNITINE O-ACYLTRANSFERASE"/>
    <property type="match status" value="1"/>
</dbReference>
<dbReference type="Gene3D" id="3.30.559.70">
    <property type="entry name" value="Choline/Carnitine o-acyltransferase, domain 2"/>
    <property type="match status" value="1"/>
</dbReference>
<dbReference type="InterPro" id="IPR039551">
    <property type="entry name" value="Cho/carn_acyl_trans"/>
</dbReference>
<keyword evidence="8" id="KW-1185">Reference proteome</keyword>
<dbReference type="InterPro" id="IPR023213">
    <property type="entry name" value="CAT-like_dom_sf"/>
</dbReference>